<feature type="transmembrane region" description="Helical" evidence="9">
    <location>
        <begin position="83"/>
        <end position="106"/>
    </location>
</feature>
<keyword evidence="6 9" id="KW-0350">Heme biosynthesis</keyword>
<feature type="transmembrane region" description="Helical" evidence="9">
    <location>
        <begin position="12"/>
        <end position="30"/>
    </location>
</feature>
<dbReference type="Gene3D" id="1.10.357.140">
    <property type="entry name" value="UbiA prenyltransferase"/>
    <property type="match status" value="1"/>
</dbReference>
<keyword evidence="7 9" id="KW-0472">Membrane</keyword>
<protein>
    <recommendedName>
        <fullName evidence="9">Protoheme IX farnesyltransferase</fullName>
        <ecNumber evidence="9">2.5.1.141</ecNumber>
    </recommendedName>
    <alternativeName>
        <fullName evidence="9">Heme B farnesyltransferase</fullName>
    </alternativeName>
    <alternativeName>
        <fullName evidence="9">Heme O synthase</fullName>
    </alternativeName>
</protein>
<feature type="transmembrane region" description="Helical" evidence="9">
    <location>
        <begin position="137"/>
        <end position="155"/>
    </location>
</feature>
<dbReference type="EMBL" id="JACNFK010000001">
    <property type="protein sequence ID" value="MBC8518779.1"/>
    <property type="molecule type" value="Genomic_DNA"/>
</dbReference>
<feature type="transmembrane region" description="Helical" evidence="9">
    <location>
        <begin position="269"/>
        <end position="289"/>
    </location>
</feature>
<evidence type="ECO:0000313" key="11">
    <source>
        <dbReference type="Proteomes" id="UP000654401"/>
    </source>
</evidence>
<dbReference type="InterPro" id="IPR006369">
    <property type="entry name" value="Protohaem_IX_farnesylTrfase"/>
</dbReference>
<dbReference type="Pfam" id="PF01040">
    <property type="entry name" value="UbiA"/>
    <property type="match status" value="1"/>
</dbReference>
<evidence type="ECO:0000256" key="2">
    <source>
        <dbReference type="ARBA" id="ARBA00022475"/>
    </source>
</evidence>
<comment type="function">
    <text evidence="9">Converts heme B (protoheme IX) to heme O by substitution of the vinyl group on carbon 2 of heme B porphyrin ring with a hydroxyethyl farnesyl side group.</text>
</comment>
<evidence type="ECO:0000256" key="8">
    <source>
        <dbReference type="ARBA" id="ARBA00047690"/>
    </source>
</evidence>
<gene>
    <name evidence="9 10" type="primary">cyoE</name>
    <name evidence="10" type="ORF">H8D24_00010</name>
</gene>
<evidence type="ECO:0000256" key="9">
    <source>
        <dbReference type="HAMAP-Rule" id="MF_00154"/>
    </source>
</evidence>
<evidence type="ECO:0000256" key="1">
    <source>
        <dbReference type="ARBA" id="ARBA00004141"/>
    </source>
</evidence>
<comment type="caution">
    <text evidence="10">The sequence shown here is derived from an EMBL/GenBank/DDBJ whole genome shotgun (WGS) entry which is preliminary data.</text>
</comment>
<dbReference type="NCBIfam" id="TIGR01473">
    <property type="entry name" value="cyoE_ctaB"/>
    <property type="match status" value="1"/>
</dbReference>
<dbReference type="InterPro" id="IPR000537">
    <property type="entry name" value="UbiA_prenyltransferase"/>
</dbReference>
<dbReference type="CDD" id="cd13957">
    <property type="entry name" value="PT_UbiA_Cox10"/>
    <property type="match status" value="1"/>
</dbReference>
<name>A0A8J6P2G1_9GAMM</name>
<evidence type="ECO:0000256" key="3">
    <source>
        <dbReference type="ARBA" id="ARBA00022679"/>
    </source>
</evidence>
<feature type="transmembrane region" description="Helical" evidence="9">
    <location>
        <begin position="112"/>
        <end position="130"/>
    </location>
</feature>
<proteinExistence type="inferred from homology"/>
<evidence type="ECO:0000313" key="10">
    <source>
        <dbReference type="EMBL" id="MBC8518779.1"/>
    </source>
</evidence>
<comment type="catalytic activity">
    <reaction evidence="8 9">
        <text>heme b + (2E,6E)-farnesyl diphosphate + H2O = Fe(II)-heme o + diphosphate</text>
        <dbReference type="Rhea" id="RHEA:28070"/>
        <dbReference type="ChEBI" id="CHEBI:15377"/>
        <dbReference type="ChEBI" id="CHEBI:33019"/>
        <dbReference type="ChEBI" id="CHEBI:60344"/>
        <dbReference type="ChEBI" id="CHEBI:60530"/>
        <dbReference type="ChEBI" id="CHEBI:175763"/>
        <dbReference type="EC" id="2.5.1.141"/>
    </reaction>
</comment>
<comment type="pathway">
    <text evidence="9">Porphyrin-containing compound metabolism; heme O biosynthesis; heme O from protoheme: step 1/1.</text>
</comment>
<dbReference type="HAMAP" id="MF_00154">
    <property type="entry name" value="CyoE_CtaB"/>
    <property type="match status" value="1"/>
</dbReference>
<keyword evidence="2 9" id="KW-1003">Cell membrane</keyword>
<keyword evidence="4 9" id="KW-0812">Transmembrane</keyword>
<dbReference type="Proteomes" id="UP000654401">
    <property type="component" value="Unassembled WGS sequence"/>
</dbReference>
<comment type="subcellular location">
    <subcellularLocation>
        <location evidence="9">Cell membrane</location>
        <topology evidence="9">Multi-pass membrane protein</topology>
    </subcellularLocation>
    <subcellularLocation>
        <location evidence="1">Membrane</location>
        <topology evidence="1">Multi-pass membrane protein</topology>
    </subcellularLocation>
</comment>
<dbReference type="InterPro" id="IPR044878">
    <property type="entry name" value="UbiA_sf"/>
</dbReference>
<dbReference type="GO" id="GO:0005886">
    <property type="term" value="C:plasma membrane"/>
    <property type="evidence" value="ECO:0007669"/>
    <property type="project" value="UniProtKB-SubCell"/>
</dbReference>
<reference evidence="10 11" key="1">
    <citation type="submission" date="2020-08" db="EMBL/GenBank/DDBJ databases">
        <title>Bridging the membrane lipid divide: bacteria of the FCB group superphylum have the potential to synthesize archaeal ether lipids.</title>
        <authorList>
            <person name="Villanueva L."/>
            <person name="Von Meijenfeldt F.A.B."/>
            <person name="Westbye A.B."/>
            <person name="Yadav S."/>
            <person name="Hopmans E.C."/>
            <person name="Dutilh B.E."/>
            <person name="Sinninghe Damste J.S."/>
        </authorList>
    </citation>
    <scope>NUCLEOTIDE SEQUENCE [LARGE SCALE GENOMIC DNA]</scope>
    <source>
        <strain evidence="10">NIOZ-UU100</strain>
    </source>
</reference>
<dbReference type="InterPro" id="IPR030470">
    <property type="entry name" value="UbiA_prenylTrfase_CS"/>
</dbReference>
<dbReference type="UniPathway" id="UPA00834">
    <property type="reaction ID" value="UER00712"/>
</dbReference>
<evidence type="ECO:0000256" key="5">
    <source>
        <dbReference type="ARBA" id="ARBA00022989"/>
    </source>
</evidence>
<dbReference type="PROSITE" id="PS00943">
    <property type="entry name" value="UBIA"/>
    <property type="match status" value="1"/>
</dbReference>
<keyword evidence="3 9" id="KW-0808">Transferase</keyword>
<comment type="miscellaneous">
    <text evidence="9">Carbon 2 of the heme B porphyrin ring is defined according to the Fischer nomenclature.</text>
</comment>
<dbReference type="PANTHER" id="PTHR43448">
    <property type="entry name" value="PROTOHEME IX FARNESYLTRANSFERASE, MITOCHONDRIAL"/>
    <property type="match status" value="1"/>
</dbReference>
<evidence type="ECO:0000256" key="6">
    <source>
        <dbReference type="ARBA" id="ARBA00023133"/>
    </source>
</evidence>
<dbReference type="EC" id="2.5.1.141" evidence="9"/>
<feature type="transmembrane region" description="Helical" evidence="9">
    <location>
        <begin position="209"/>
        <end position="230"/>
    </location>
</feature>
<comment type="similarity">
    <text evidence="9">Belongs to the UbiA prenyltransferase family. Protoheme IX farnesyltransferase subfamily.</text>
</comment>
<dbReference type="GO" id="GO:0048034">
    <property type="term" value="P:heme O biosynthetic process"/>
    <property type="evidence" value="ECO:0007669"/>
    <property type="project" value="UniProtKB-UniRule"/>
</dbReference>
<dbReference type="GO" id="GO:0008495">
    <property type="term" value="F:protoheme IX farnesyltransferase activity"/>
    <property type="evidence" value="ECO:0007669"/>
    <property type="project" value="UniProtKB-UniRule"/>
</dbReference>
<sequence length="290" mass="31588">MVLGFKQIANIFKLRIGVTIALTALVGLAVTPGPSVPLPQILTLLVVVLLSSASAGGFNQYLERNYDGRMERTRNRPFVTGEIKAGIGWPLFLYALLFVSVLSAAYILNGVAAFYVFLGAFFYAFVYTWWLKRRTWLNIVVGGLAGSFAVLAGAATVNPTGLDTFPLILAVVLFLWTPSHFWSLAITLHDDYARGGIPMLPVVVGDHKAAWAIFGNSILLVSVSFSPLFFDLGLGPVYFVGAAVGGFYFLYKNIVLIRDTNRDTAMSSFYASLFQLTLLLIAAVVDIQLV</sequence>
<evidence type="ECO:0000256" key="4">
    <source>
        <dbReference type="ARBA" id="ARBA00022692"/>
    </source>
</evidence>
<organism evidence="10 11">
    <name type="scientific">Candidatus Thiopontia autotrophica</name>
    <dbReference type="NCBI Taxonomy" id="2841688"/>
    <lineage>
        <taxon>Bacteria</taxon>
        <taxon>Pseudomonadati</taxon>
        <taxon>Pseudomonadota</taxon>
        <taxon>Gammaproteobacteria</taxon>
        <taxon>Candidatus Thiopontia</taxon>
    </lineage>
</organism>
<keyword evidence="5 9" id="KW-1133">Transmembrane helix</keyword>
<feature type="transmembrane region" description="Helical" evidence="9">
    <location>
        <begin position="167"/>
        <end position="188"/>
    </location>
</feature>
<feature type="transmembrane region" description="Helical" evidence="9">
    <location>
        <begin position="236"/>
        <end position="257"/>
    </location>
</feature>
<evidence type="ECO:0000256" key="7">
    <source>
        <dbReference type="ARBA" id="ARBA00023136"/>
    </source>
</evidence>
<feature type="transmembrane region" description="Helical" evidence="9">
    <location>
        <begin position="42"/>
        <end position="62"/>
    </location>
</feature>
<accession>A0A8J6P2G1</accession>
<dbReference type="PANTHER" id="PTHR43448:SF2">
    <property type="entry name" value="PROTOHEME IX FARNESYLTRANSFERASE, MITOCHONDRIAL"/>
    <property type="match status" value="1"/>
</dbReference>
<dbReference type="AlphaFoldDB" id="A0A8J6P2G1"/>